<proteinExistence type="predicted"/>
<comment type="caution">
    <text evidence="2">The sequence shown here is derived from an EMBL/GenBank/DDBJ whole genome shotgun (WGS) entry which is preliminary data.</text>
</comment>
<evidence type="ECO:0000313" key="2">
    <source>
        <dbReference type="EMBL" id="TQD87965.1"/>
    </source>
</evidence>
<evidence type="ECO:0000313" key="3">
    <source>
        <dbReference type="Proteomes" id="UP000315295"/>
    </source>
</evidence>
<name>A0A540LN96_MALBA</name>
<dbReference type="Proteomes" id="UP000315295">
    <property type="component" value="Unassembled WGS sequence"/>
</dbReference>
<organism evidence="2 3">
    <name type="scientific">Malus baccata</name>
    <name type="common">Siberian crab apple</name>
    <name type="synonym">Pyrus baccata</name>
    <dbReference type="NCBI Taxonomy" id="106549"/>
    <lineage>
        <taxon>Eukaryota</taxon>
        <taxon>Viridiplantae</taxon>
        <taxon>Streptophyta</taxon>
        <taxon>Embryophyta</taxon>
        <taxon>Tracheophyta</taxon>
        <taxon>Spermatophyta</taxon>
        <taxon>Magnoliopsida</taxon>
        <taxon>eudicotyledons</taxon>
        <taxon>Gunneridae</taxon>
        <taxon>Pentapetalae</taxon>
        <taxon>rosids</taxon>
        <taxon>fabids</taxon>
        <taxon>Rosales</taxon>
        <taxon>Rosaceae</taxon>
        <taxon>Amygdaloideae</taxon>
        <taxon>Maleae</taxon>
        <taxon>Malus</taxon>
    </lineage>
</organism>
<gene>
    <name evidence="2" type="ORF">C1H46_026463</name>
</gene>
<reference evidence="2 3" key="1">
    <citation type="journal article" date="2019" name="G3 (Bethesda)">
        <title>Sequencing of a Wild Apple (Malus baccata) Genome Unravels the Differences Between Cultivated and Wild Apple Species Regarding Disease Resistance and Cold Tolerance.</title>
        <authorList>
            <person name="Chen X."/>
        </authorList>
    </citation>
    <scope>NUCLEOTIDE SEQUENCE [LARGE SCALE GENOMIC DNA]</scope>
    <source>
        <strain evidence="3">cv. Shandingzi</strain>
        <tissue evidence="2">Leaves</tissue>
    </source>
</reference>
<dbReference type="AlphaFoldDB" id="A0A540LN96"/>
<sequence>MLSASSKLKLRRRNPRNPQPPLCRFHTGPHPRETHATAVLETPEPSICRNLFGTPREPPPPSRQLPPSSRQPPQPGQKTPISRNLFGTEPISRPTTPVSEPYEITETSSTSKTKSKKKKKNPTLANRIINSYKPTCPRTLVP</sequence>
<protein>
    <submittedName>
        <fullName evidence="2">Uncharacterized protein</fullName>
    </submittedName>
</protein>
<evidence type="ECO:0000256" key="1">
    <source>
        <dbReference type="SAM" id="MobiDB-lite"/>
    </source>
</evidence>
<dbReference type="EMBL" id="VIEB01000519">
    <property type="protein sequence ID" value="TQD87965.1"/>
    <property type="molecule type" value="Genomic_DNA"/>
</dbReference>
<accession>A0A540LN96</accession>
<keyword evidence="3" id="KW-1185">Reference proteome</keyword>
<feature type="region of interest" description="Disordered" evidence="1">
    <location>
        <begin position="1"/>
        <end position="142"/>
    </location>
</feature>
<feature type="compositionally biased region" description="Pro residues" evidence="1">
    <location>
        <begin position="56"/>
        <end position="75"/>
    </location>
</feature>